<evidence type="ECO:0000313" key="13">
    <source>
        <dbReference type="EMBL" id="KAK6508599.1"/>
    </source>
</evidence>
<dbReference type="InterPro" id="IPR012334">
    <property type="entry name" value="Pectin_lyas_fold"/>
</dbReference>
<dbReference type="Pfam" id="PF03211">
    <property type="entry name" value="Pectate_lyase"/>
    <property type="match status" value="1"/>
</dbReference>
<evidence type="ECO:0000256" key="2">
    <source>
        <dbReference type="ARBA" id="ARBA00001913"/>
    </source>
</evidence>
<accession>A0AAN8N1Z9</accession>
<comment type="catalytic activity">
    <reaction evidence="1 10">
        <text>Eliminative cleavage of (1-&gt;4)-alpha-D-galacturonan to give oligosaccharides with 4-deoxy-alpha-D-galact-4-enuronosyl groups at their non-reducing ends.</text>
        <dbReference type="EC" id="4.2.2.2"/>
    </reaction>
</comment>
<proteinExistence type="inferred from homology"/>
<gene>
    <name evidence="13" type="ORF">TWF506_010683</name>
</gene>
<evidence type="ECO:0000256" key="4">
    <source>
        <dbReference type="ARBA" id="ARBA00006463"/>
    </source>
</evidence>
<evidence type="ECO:0000256" key="8">
    <source>
        <dbReference type="ARBA" id="ARBA00023239"/>
    </source>
</evidence>
<organism evidence="13 14">
    <name type="scientific">Arthrobotrys conoides</name>
    <dbReference type="NCBI Taxonomy" id="74498"/>
    <lineage>
        <taxon>Eukaryota</taxon>
        <taxon>Fungi</taxon>
        <taxon>Dikarya</taxon>
        <taxon>Ascomycota</taxon>
        <taxon>Pezizomycotina</taxon>
        <taxon>Orbiliomycetes</taxon>
        <taxon>Orbiliales</taxon>
        <taxon>Orbiliaceae</taxon>
        <taxon>Arthrobotrys</taxon>
    </lineage>
</organism>
<dbReference type="GO" id="GO:0030570">
    <property type="term" value="F:pectate lyase activity"/>
    <property type="evidence" value="ECO:0007669"/>
    <property type="project" value="UniProtKB-UniRule"/>
</dbReference>
<dbReference type="InterPro" id="IPR000254">
    <property type="entry name" value="CBD"/>
</dbReference>
<comment type="function">
    <text evidence="9 10">Pectinolytic enzyme consist of four classes of enzymes: pectin lyase, polygalacturonase, pectin methylesterase and rhamnogalacturonase. Among pectinolytic enzymes, pectin lyase is the most important in depolymerization of pectin, since it cleaves internal glycosidic bonds of highly methylated pectins. Favors pectate, the anion, over pectin, the methyl ester.</text>
</comment>
<keyword evidence="14" id="KW-1185">Reference proteome</keyword>
<feature type="signal peptide" evidence="10">
    <location>
        <begin position="1"/>
        <end position="19"/>
    </location>
</feature>
<dbReference type="AlphaFoldDB" id="A0AAN8N1Z9"/>
<dbReference type="PROSITE" id="PS00562">
    <property type="entry name" value="CBM1_1"/>
    <property type="match status" value="1"/>
</dbReference>
<dbReference type="PANTHER" id="PTHR33407">
    <property type="entry name" value="PECTATE LYASE F-RELATED"/>
    <property type="match status" value="1"/>
</dbReference>
<protein>
    <recommendedName>
        <fullName evidence="10">Pectate lyase</fullName>
        <ecNumber evidence="10">4.2.2.2</ecNumber>
    </recommendedName>
</protein>
<feature type="compositionally biased region" description="Low complexity" evidence="11">
    <location>
        <begin position="71"/>
        <end position="87"/>
    </location>
</feature>
<evidence type="ECO:0000256" key="6">
    <source>
        <dbReference type="ARBA" id="ARBA00022729"/>
    </source>
</evidence>
<dbReference type="SUPFAM" id="SSF51126">
    <property type="entry name" value="Pectin lyase-like"/>
    <property type="match status" value="1"/>
</dbReference>
<evidence type="ECO:0000256" key="5">
    <source>
        <dbReference type="ARBA" id="ARBA00022525"/>
    </source>
</evidence>
<dbReference type="InterPro" id="IPR011050">
    <property type="entry name" value="Pectin_lyase_fold/virulence"/>
</dbReference>
<dbReference type="GO" id="GO:0030248">
    <property type="term" value="F:cellulose binding"/>
    <property type="evidence" value="ECO:0007669"/>
    <property type="project" value="InterPro"/>
</dbReference>
<feature type="compositionally biased region" description="Gly residues" evidence="11">
    <location>
        <begin position="88"/>
        <end position="97"/>
    </location>
</feature>
<keyword evidence="5 10" id="KW-0964">Secreted</keyword>
<evidence type="ECO:0000256" key="1">
    <source>
        <dbReference type="ARBA" id="ARBA00000695"/>
    </source>
</evidence>
<comment type="caution">
    <text evidence="13">The sequence shown here is derived from an EMBL/GenBank/DDBJ whole genome shotgun (WGS) entry which is preliminary data.</text>
</comment>
<dbReference type="SUPFAM" id="SSF57180">
    <property type="entry name" value="Cellulose-binding domain"/>
    <property type="match status" value="1"/>
</dbReference>
<dbReference type="EMBL" id="JAVHJM010000008">
    <property type="protein sequence ID" value="KAK6508599.1"/>
    <property type="molecule type" value="Genomic_DNA"/>
</dbReference>
<evidence type="ECO:0000313" key="14">
    <source>
        <dbReference type="Proteomes" id="UP001307849"/>
    </source>
</evidence>
<keyword evidence="8 10" id="KW-0456">Lyase</keyword>
<comment type="similarity">
    <text evidence="4 10">Belongs to the polysaccharide lyase 3 family.</text>
</comment>
<feature type="domain" description="CBM1" evidence="12">
    <location>
        <begin position="17"/>
        <end position="53"/>
    </location>
</feature>
<reference evidence="13 14" key="1">
    <citation type="submission" date="2019-10" db="EMBL/GenBank/DDBJ databases">
        <authorList>
            <person name="Palmer J.M."/>
        </authorList>
    </citation>
    <scope>NUCLEOTIDE SEQUENCE [LARGE SCALE GENOMIC DNA]</scope>
    <source>
        <strain evidence="13 14">TWF506</strain>
    </source>
</reference>
<sequence>MKQATFTILATAALVSAQAQPWAQCGGSGWTGPKTCVSGWSCVYSNEWYSQCIQSSGGTTASITTKTTTTKTAATTTKTTTKATTTTAGGGSGGGGTGLTTVVPASAGSTTLPSAKVISGVWDGGMLKYDRNPKVCAGQSETGEADAMFILESGATIRNVIIGPDQAEGIHCRGPCTVENVWWLDVCEDAITIKQSSGNSYITGGGAFKASDKVAQFNGRGTLTIKNFYVNDYGKVVRSCGNCSGNGGPRNIVIDNVIAKSGGVLCGINTNYGDTCKISNSCQNSGKYCDRYTGNSSGAEPSKIGSGPDGTYCTTTNVRTSC</sequence>
<dbReference type="Gene3D" id="2.160.20.10">
    <property type="entry name" value="Single-stranded right-handed beta-helix, Pectin lyase-like"/>
    <property type="match status" value="1"/>
</dbReference>
<dbReference type="Proteomes" id="UP001307849">
    <property type="component" value="Unassembled WGS sequence"/>
</dbReference>
<keyword evidence="6 10" id="KW-0732">Signal</keyword>
<evidence type="ECO:0000259" key="12">
    <source>
        <dbReference type="PROSITE" id="PS51164"/>
    </source>
</evidence>
<evidence type="ECO:0000256" key="10">
    <source>
        <dbReference type="RuleBase" id="RU367009"/>
    </source>
</evidence>
<dbReference type="EC" id="4.2.2.2" evidence="10"/>
<dbReference type="SMART" id="SM00236">
    <property type="entry name" value="fCBD"/>
    <property type="match status" value="1"/>
</dbReference>
<evidence type="ECO:0000256" key="9">
    <source>
        <dbReference type="ARBA" id="ARBA00025679"/>
    </source>
</evidence>
<dbReference type="GO" id="GO:0045490">
    <property type="term" value="P:pectin catabolic process"/>
    <property type="evidence" value="ECO:0007669"/>
    <property type="project" value="TreeGrafter"/>
</dbReference>
<comment type="subcellular location">
    <subcellularLocation>
        <location evidence="3 10">Secreted</location>
    </subcellularLocation>
</comment>
<dbReference type="PROSITE" id="PS51164">
    <property type="entry name" value="CBM1_2"/>
    <property type="match status" value="1"/>
</dbReference>
<feature type="region of interest" description="Disordered" evidence="11">
    <location>
        <begin position="71"/>
        <end position="97"/>
    </location>
</feature>
<dbReference type="InterPro" id="IPR035971">
    <property type="entry name" value="CBD_sf"/>
</dbReference>
<comment type="cofactor">
    <cofactor evidence="2 10">
        <name>Ca(2+)</name>
        <dbReference type="ChEBI" id="CHEBI:29108"/>
    </cofactor>
</comment>
<dbReference type="Pfam" id="PF00734">
    <property type="entry name" value="CBM_1"/>
    <property type="match status" value="1"/>
</dbReference>
<name>A0AAN8N1Z9_9PEZI</name>
<feature type="chain" id="PRO_5042672729" description="Pectate lyase" evidence="10">
    <location>
        <begin position="20"/>
        <end position="322"/>
    </location>
</feature>
<dbReference type="InterPro" id="IPR004898">
    <property type="entry name" value="Pectate_lyase_PlyH/PlyE-like"/>
</dbReference>
<evidence type="ECO:0000256" key="11">
    <source>
        <dbReference type="SAM" id="MobiDB-lite"/>
    </source>
</evidence>
<keyword evidence="7 10" id="KW-0106">Calcium</keyword>
<dbReference type="GO" id="GO:0005576">
    <property type="term" value="C:extracellular region"/>
    <property type="evidence" value="ECO:0007669"/>
    <property type="project" value="UniProtKB-SubCell"/>
</dbReference>
<evidence type="ECO:0000256" key="3">
    <source>
        <dbReference type="ARBA" id="ARBA00004613"/>
    </source>
</evidence>
<dbReference type="PANTHER" id="PTHR33407:SF9">
    <property type="entry name" value="PECTATE LYASE F-RELATED"/>
    <property type="match status" value="1"/>
</dbReference>
<evidence type="ECO:0000256" key="7">
    <source>
        <dbReference type="ARBA" id="ARBA00022837"/>
    </source>
</evidence>